<comment type="similarity">
    <text evidence="1">Belongs to the phosphohexose mutase family.</text>
</comment>
<gene>
    <name evidence="7" type="primary">LOC115230936</name>
</gene>
<dbReference type="InterPro" id="IPR016055">
    <property type="entry name" value="A-D-PHexomutase_a/b/a-I/II/III"/>
</dbReference>
<reference evidence="7" key="1">
    <citation type="submission" date="2025-08" db="UniProtKB">
        <authorList>
            <consortium name="RefSeq"/>
        </authorList>
    </citation>
    <scope>IDENTIFICATION</scope>
</reference>
<sequence length="250" mass="28198">MSSPLSKLLRLTIHARLYQTHSSRPSKKKCEEKWWSGLTADTTVEGPDIAGLSRYAHLVVNVLRNAHVTVFLYSECVPTPLVAFGVRHLKCCCGVMITASHNPKQDNGFKLYWEYGAQETLTGFKWIGNTCNELSRKNNSVLFAYEEAIGYMCNPNIPDKDGISAAVLIAQLTGYLTAHQKNPFLSTLLERLYMKYGRHLTRNSYLRIPKSSSQMITFYFDHSLTPTLKASGTEPKIKFYIKIIGPPSQN</sequence>
<dbReference type="GO" id="GO:0000287">
    <property type="term" value="F:magnesium ion binding"/>
    <property type="evidence" value="ECO:0007669"/>
    <property type="project" value="InterPro"/>
</dbReference>
<evidence type="ECO:0000256" key="1">
    <source>
        <dbReference type="ARBA" id="ARBA00010231"/>
    </source>
</evidence>
<keyword evidence="4" id="KW-0413">Isomerase</keyword>
<keyword evidence="6" id="KW-1185">Reference proteome</keyword>
<dbReference type="PANTHER" id="PTHR45745">
    <property type="entry name" value="PHOSPHOMANNOMUTASE 45A"/>
    <property type="match status" value="1"/>
</dbReference>
<dbReference type="GO" id="GO:0005634">
    <property type="term" value="C:nucleus"/>
    <property type="evidence" value="ECO:0007669"/>
    <property type="project" value="TreeGrafter"/>
</dbReference>
<evidence type="ECO:0000313" key="7">
    <source>
        <dbReference type="RefSeq" id="XP_029656900.1"/>
    </source>
</evidence>
<dbReference type="AlphaFoldDB" id="A0A6P7U3P6"/>
<protein>
    <submittedName>
        <fullName evidence="7">Phosphoglucomutase-2-like</fullName>
    </submittedName>
</protein>
<name>A0A6P7U3P6_9MOLL</name>
<evidence type="ECO:0000259" key="5">
    <source>
        <dbReference type="Pfam" id="PF02878"/>
    </source>
</evidence>
<feature type="domain" description="Alpha-D-phosphohexomutase alpha/beta/alpha" evidence="5">
    <location>
        <begin position="56"/>
        <end position="118"/>
    </location>
</feature>
<dbReference type="InterPro" id="IPR005844">
    <property type="entry name" value="A-D-PHexomutase_a/b/a-I"/>
</dbReference>
<organism evidence="6 7">
    <name type="scientific">Octopus sinensis</name>
    <name type="common">East Asian common octopus</name>
    <dbReference type="NCBI Taxonomy" id="2607531"/>
    <lineage>
        <taxon>Eukaryota</taxon>
        <taxon>Metazoa</taxon>
        <taxon>Spiralia</taxon>
        <taxon>Lophotrochozoa</taxon>
        <taxon>Mollusca</taxon>
        <taxon>Cephalopoda</taxon>
        <taxon>Coleoidea</taxon>
        <taxon>Octopodiformes</taxon>
        <taxon>Octopoda</taxon>
        <taxon>Incirrata</taxon>
        <taxon>Octopodidae</taxon>
        <taxon>Octopus</taxon>
    </lineage>
</organism>
<dbReference type="PANTHER" id="PTHR45745:SF1">
    <property type="entry name" value="PHOSPHOGLUCOMUTASE 2B-RELATED"/>
    <property type="match status" value="1"/>
</dbReference>
<dbReference type="InterPro" id="IPR016066">
    <property type="entry name" value="A-D-PHexomutase_CS"/>
</dbReference>
<evidence type="ECO:0000256" key="4">
    <source>
        <dbReference type="ARBA" id="ARBA00023235"/>
    </source>
</evidence>
<dbReference type="RefSeq" id="XP_029656900.1">
    <property type="nucleotide sequence ID" value="XM_029801040.1"/>
</dbReference>
<keyword evidence="3" id="KW-0460">Magnesium</keyword>
<proteinExistence type="inferred from homology"/>
<dbReference type="SUPFAM" id="SSF55957">
    <property type="entry name" value="Phosphoglucomutase, C-terminal domain"/>
    <property type="match status" value="1"/>
</dbReference>
<evidence type="ECO:0000256" key="3">
    <source>
        <dbReference type="ARBA" id="ARBA00022842"/>
    </source>
</evidence>
<dbReference type="Gene3D" id="3.40.120.10">
    <property type="entry name" value="Alpha-D-Glucose-1,6-Bisphosphate, subunit A, domain 3"/>
    <property type="match status" value="1"/>
</dbReference>
<dbReference type="PROSITE" id="PS00710">
    <property type="entry name" value="PGM_PMM"/>
    <property type="match status" value="1"/>
</dbReference>
<dbReference type="GO" id="GO:0008973">
    <property type="term" value="F:phosphopentomutase activity"/>
    <property type="evidence" value="ECO:0007669"/>
    <property type="project" value="TreeGrafter"/>
</dbReference>
<evidence type="ECO:0000313" key="6">
    <source>
        <dbReference type="Proteomes" id="UP000515154"/>
    </source>
</evidence>
<dbReference type="SUPFAM" id="SSF53738">
    <property type="entry name" value="Phosphoglucomutase, first 3 domains"/>
    <property type="match status" value="2"/>
</dbReference>
<dbReference type="KEGG" id="osn:115230936"/>
<dbReference type="Proteomes" id="UP000515154">
    <property type="component" value="Unplaced"/>
</dbReference>
<evidence type="ECO:0000256" key="2">
    <source>
        <dbReference type="ARBA" id="ARBA00022723"/>
    </source>
</evidence>
<dbReference type="InterPro" id="IPR036900">
    <property type="entry name" value="A-D-PHexomutase_C_sf"/>
</dbReference>
<dbReference type="GO" id="GO:0006166">
    <property type="term" value="P:purine ribonucleoside salvage"/>
    <property type="evidence" value="ECO:0007669"/>
    <property type="project" value="TreeGrafter"/>
</dbReference>
<dbReference type="Pfam" id="PF02878">
    <property type="entry name" value="PGM_PMM_I"/>
    <property type="match status" value="1"/>
</dbReference>
<keyword evidence="2" id="KW-0479">Metal-binding</keyword>
<accession>A0A6P7U3P6</accession>
<dbReference type="GO" id="GO:0005975">
    <property type="term" value="P:carbohydrate metabolic process"/>
    <property type="evidence" value="ECO:0007669"/>
    <property type="project" value="InterPro"/>
</dbReference>